<dbReference type="Pfam" id="PF04324">
    <property type="entry name" value="Fer2_BFD"/>
    <property type="match status" value="1"/>
</dbReference>
<dbReference type="InterPro" id="IPR041854">
    <property type="entry name" value="BFD-like_2Fe2S-bd_dom_sf"/>
</dbReference>
<name>A0A1G7NZN9_9PROT</name>
<dbReference type="GO" id="GO:0046872">
    <property type="term" value="F:metal ion binding"/>
    <property type="evidence" value="ECO:0007669"/>
    <property type="project" value="UniProtKB-KW"/>
</dbReference>
<evidence type="ECO:0000313" key="11">
    <source>
        <dbReference type="Proteomes" id="UP000199415"/>
    </source>
</evidence>
<organism evidence="10 11">
    <name type="scientific">Limimonas halophila</name>
    <dbReference type="NCBI Taxonomy" id="1082479"/>
    <lineage>
        <taxon>Bacteria</taxon>
        <taxon>Pseudomonadati</taxon>
        <taxon>Pseudomonadota</taxon>
        <taxon>Alphaproteobacteria</taxon>
        <taxon>Rhodospirillales</taxon>
        <taxon>Rhodovibrionaceae</taxon>
        <taxon>Limimonas</taxon>
    </lineage>
</organism>
<dbReference type="GO" id="GO:0051537">
    <property type="term" value="F:2 iron, 2 sulfur cluster binding"/>
    <property type="evidence" value="ECO:0007669"/>
    <property type="project" value="UniProtKB-KW"/>
</dbReference>
<dbReference type="InterPro" id="IPR052371">
    <property type="entry name" value="BFD-associated_ferredoxin"/>
</dbReference>
<dbReference type="Proteomes" id="UP000199415">
    <property type="component" value="Unassembled WGS sequence"/>
</dbReference>
<proteinExistence type="inferred from homology"/>
<dbReference type="AlphaFoldDB" id="A0A1G7NZN9"/>
<protein>
    <recommendedName>
        <fullName evidence="7">Bacterioferritin-associated ferredoxin</fullName>
    </recommendedName>
</protein>
<evidence type="ECO:0000256" key="1">
    <source>
        <dbReference type="ARBA" id="ARBA00022448"/>
    </source>
</evidence>
<keyword evidence="2" id="KW-0001">2Fe-2S</keyword>
<sequence length="84" mass="8759">MQFVRKTEGSAAVLVCLCNALSDKHVRACAGQCSVSEVYRQCGCQPQCGKCAGAIRDILREHQQPANAGGAFLEGAAAHPPSEG</sequence>
<dbReference type="Gene3D" id="1.10.10.1100">
    <property type="entry name" value="BFD-like [2Fe-2S]-binding domain"/>
    <property type="match status" value="1"/>
</dbReference>
<dbReference type="STRING" id="1082479.SAMN05216241_102377"/>
<dbReference type="InterPro" id="IPR007419">
    <property type="entry name" value="BFD-like_2Fe2S-bd_dom"/>
</dbReference>
<dbReference type="PANTHER" id="PTHR37424">
    <property type="entry name" value="BACTERIOFERRITIN-ASSOCIATED FERREDOXIN"/>
    <property type="match status" value="1"/>
</dbReference>
<reference evidence="10 11" key="1">
    <citation type="submission" date="2016-10" db="EMBL/GenBank/DDBJ databases">
        <authorList>
            <person name="de Groot N.N."/>
        </authorList>
    </citation>
    <scope>NUCLEOTIDE SEQUENCE [LARGE SCALE GENOMIC DNA]</scope>
    <source>
        <strain evidence="10 11">DSM 25584</strain>
    </source>
</reference>
<keyword evidence="3" id="KW-0479">Metal-binding</keyword>
<dbReference type="PANTHER" id="PTHR37424:SF1">
    <property type="entry name" value="BACTERIOFERRITIN-ASSOCIATED FERREDOXIN"/>
    <property type="match status" value="1"/>
</dbReference>
<evidence type="ECO:0000256" key="7">
    <source>
        <dbReference type="ARBA" id="ARBA00039386"/>
    </source>
</evidence>
<keyword evidence="5" id="KW-0408">Iron</keyword>
<evidence type="ECO:0000256" key="5">
    <source>
        <dbReference type="ARBA" id="ARBA00023004"/>
    </source>
</evidence>
<accession>A0A1G7NZN9</accession>
<evidence type="ECO:0000256" key="4">
    <source>
        <dbReference type="ARBA" id="ARBA00022982"/>
    </source>
</evidence>
<evidence type="ECO:0000256" key="8">
    <source>
        <dbReference type="ARBA" id="ARBA00046332"/>
    </source>
</evidence>
<keyword evidence="6" id="KW-0411">Iron-sulfur</keyword>
<evidence type="ECO:0000256" key="6">
    <source>
        <dbReference type="ARBA" id="ARBA00023014"/>
    </source>
</evidence>
<keyword evidence="1" id="KW-0813">Transport</keyword>
<evidence type="ECO:0000313" key="10">
    <source>
        <dbReference type="EMBL" id="SDF79444.1"/>
    </source>
</evidence>
<evidence type="ECO:0000256" key="3">
    <source>
        <dbReference type="ARBA" id="ARBA00022723"/>
    </source>
</evidence>
<gene>
    <name evidence="10" type="ORF">SAMN05216241_102377</name>
</gene>
<evidence type="ECO:0000256" key="2">
    <source>
        <dbReference type="ARBA" id="ARBA00022714"/>
    </source>
</evidence>
<keyword evidence="11" id="KW-1185">Reference proteome</keyword>
<keyword evidence="4" id="KW-0249">Electron transport</keyword>
<feature type="domain" description="BFD-like [2Fe-2S]-binding" evidence="9">
    <location>
        <begin position="14"/>
        <end position="61"/>
    </location>
</feature>
<comment type="similarity">
    <text evidence="8">Belongs to the Bfd family.</text>
</comment>
<dbReference type="EMBL" id="FNCE01000002">
    <property type="protein sequence ID" value="SDF79444.1"/>
    <property type="molecule type" value="Genomic_DNA"/>
</dbReference>
<evidence type="ECO:0000259" key="9">
    <source>
        <dbReference type="Pfam" id="PF04324"/>
    </source>
</evidence>